<feature type="transmembrane region" description="Helical" evidence="1">
    <location>
        <begin position="115"/>
        <end position="138"/>
    </location>
</feature>
<comment type="caution">
    <text evidence="2">The sequence shown here is derived from an EMBL/GenBank/DDBJ whole genome shotgun (WGS) entry which is preliminary data.</text>
</comment>
<evidence type="ECO:0000313" key="2">
    <source>
        <dbReference type="EMBL" id="MDQ0254468.1"/>
    </source>
</evidence>
<dbReference type="Proteomes" id="UP001230005">
    <property type="component" value="Unassembled WGS sequence"/>
</dbReference>
<feature type="transmembrane region" description="Helical" evidence="1">
    <location>
        <begin position="225"/>
        <end position="243"/>
    </location>
</feature>
<protein>
    <recommendedName>
        <fullName evidence="4">Oligosaccharide repeat unit polymerase</fullName>
    </recommendedName>
</protein>
<feature type="transmembrane region" description="Helical" evidence="1">
    <location>
        <begin position="171"/>
        <end position="195"/>
    </location>
</feature>
<name>A0ABT9ZVH9_9BACI</name>
<feature type="transmembrane region" description="Helical" evidence="1">
    <location>
        <begin position="392"/>
        <end position="415"/>
    </location>
</feature>
<keyword evidence="1" id="KW-0472">Membrane</keyword>
<dbReference type="EMBL" id="JAUSUG010000006">
    <property type="protein sequence ID" value="MDQ0254468.1"/>
    <property type="molecule type" value="Genomic_DNA"/>
</dbReference>
<feature type="transmembrane region" description="Helical" evidence="1">
    <location>
        <begin position="35"/>
        <end position="56"/>
    </location>
</feature>
<feature type="transmembrane region" description="Helical" evidence="1">
    <location>
        <begin position="421"/>
        <end position="441"/>
    </location>
</feature>
<feature type="transmembrane region" description="Helical" evidence="1">
    <location>
        <begin position="360"/>
        <end position="385"/>
    </location>
</feature>
<feature type="transmembrane region" description="Helical" evidence="1">
    <location>
        <begin position="68"/>
        <end position="94"/>
    </location>
</feature>
<keyword evidence="1" id="KW-0812">Transmembrane</keyword>
<evidence type="ECO:0008006" key="4">
    <source>
        <dbReference type="Google" id="ProtNLM"/>
    </source>
</evidence>
<accession>A0ABT9ZVH9</accession>
<gene>
    <name evidence="2" type="ORF">J2S74_001847</name>
</gene>
<evidence type="ECO:0000313" key="3">
    <source>
        <dbReference type="Proteomes" id="UP001230005"/>
    </source>
</evidence>
<feature type="transmembrane region" description="Helical" evidence="1">
    <location>
        <begin position="6"/>
        <end position="23"/>
    </location>
</feature>
<proteinExistence type="predicted"/>
<evidence type="ECO:0000256" key="1">
    <source>
        <dbReference type="SAM" id="Phobius"/>
    </source>
</evidence>
<organism evidence="2 3">
    <name type="scientific">Evansella vedderi</name>
    <dbReference type="NCBI Taxonomy" id="38282"/>
    <lineage>
        <taxon>Bacteria</taxon>
        <taxon>Bacillati</taxon>
        <taxon>Bacillota</taxon>
        <taxon>Bacilli</taxon>
        <taxon>Bacillales</taxon>
        <taxon>Bacillaceae</taxon>
        <taxon>Evansella</taxon>
    </lineage>
</organism>
<dbReference type="RefSeq" id="WP_307324476.1">
    <property type="nucleotide sequence ID" value="NZ_JAUSUG010000006.1"/>
</dbReference>
<dbReference type="PRINTS" id="PR00173">
    <property type="entry name" value="EDTRNSPORT"/>
</dbReference>
<feature type="transmembrane region" description="Helical" evidence="1">
    <location>
        <begin position="202"/>
        <end position="219"/>
    </location>
</feature>
<sequence length="456" mass="51597">MHALIILMIACLISFFILKKAVGPISLTQGNPYSFLCYYVMLFTIAGIFFVVLSNIQINYFGMLTPEAIMLTVYLVSYSLIAFSLGVLLAVIITRSKFKKMYNNVNLDTGSYTKRISMTSTCFSLLLISTLVVIYVYINLPVIPLTKILSSPLEMAQARIMASRGFGGISYIRNILGLTFVPLSSCIIYAVYLVYKTNPLRFAFYFSLLLSILMLSYNLAKAPVILYFLSLLVIYGYVRGYNFKFIKRNVGAIIMIFVSLILMYIYIMGVELQYIFDINNPESLVFRVLLGQVQPLFLHFYVFPENIPYQLGKSNFGFLWTESTEIPARLLMEYVNPWGVQSGIAGVANSYYISEAWANFGFSGVILAPIFFGFIWHIIFLVLLIKPTPIKIGILGFLIIQIAVITHASATRLFYNPEIVVSLMLVAICILIGQVISSIVCKSYRRKSYEYSISNR</sequence>
<feature type="transmembrane region" description="Helical" evidence="1">
    <location>
        <begin position="250"/>
        <end position="267"/>
    </location>
</feature>
<keyword evidence="1" id="KW-1133">Transmembrane helix</keyword>
<keyword evidence="3" id="KW-1185">Reference proteome</keyword>
<reference evidence="2 3" key="1">
    <citation type="submission" date="2023-07" db="EMBL/GenBank/DDBJ databases">
        <title>Genomic Encyclopedia of Type Strains, Phase IV (KMG-IV): sequencing the most valuable type-strain genomes for metagenomic binning, comparative biology and taxonomic classification.</title>
        <authorList>
            <person name="Goeker M."/>
        </authorList>
    </citation>
    <scope>NUCLEOTIDE SEQUENCE [LARGE SCALE GENOMIC DNA]</scope>
    <source>
        <strain evidence="2 3">DSM 9768</strain>
    </source>
</reference>